<dbReference type="EMBL" id="CP031023">
    <property type="protein sequence ID" value="AZA15400.1"/>
    <property type="molecule type" value="Genomic_DNA"/>
</dbReference>
<sequence>MFVYIMGNHLLPLFRQHLYLTSLSIVKAFSVKSNHFPSKMSDFPKKLTFFDQNILKISQASKKDQETLLFYLVI</sequence>
<protein>
    <submittedName>
        <fullName evidence="1">Uncharacterized protein</fullName>
    </submittedName>
</protein>
<proteinExistence type="predicted"/>
<reference evidence="1" key="1">
    <citation type="submission" date="2018-07" db="EMBL/GenBank/DDBJ databases">
        <authorList>
            <person name="Somerville V."/>
        </authorList>
    </citation>
    <scope>NUCLEOTIDE SEQUENCE</scope>
    <source>
        <strain evidence="1">NWC_2_2</strain>
    </source>
</reference>
<accession>A0A1L3JZ30</accession>
<organism evidence="1">
    <name type="scientific">Lactobacillus delbrueckii subsp. lactis</name>
    <dbReference type="NCBI Taxonomy" id="29397"/>
    <lineage>
        <taxon>Bacteria</taxon>
        <taxon>Bacillati</taxon>
        <taxon>Bacillota</taxon>
        <taxon>Bacilli</taxon>
        <taxon>Lactobacillales</taxon>
        <taxon>Lactobacillaceae</taxon>
        <taxon>Lactobacillus</taxon>
    </lineage>
</organism>
<dbReference type="AlphaFoldDB" id="A0A1L3JZ30"/>
<gene>
    <name evidence="1" type="ORF">DQL93_01125</name>
</gene>
<evidence type="ECO:0000313" key="1">
    <source>
        <dbReference type="EMBL" id="AZA15400.1"/>
    </source>
</evidence>
<name>A0A1L3JZ30_LACDL</name>